<keyword evidence="6" id="KW-1185">Reference proteome</keyword>
<evidence type="ECO:0000256" key="1">
    <source>
        <dbReference type="ARBA" id="ARBA00022612"/>
    </source>
</evidence>
<protein>
    <recommendedName>
        <fullName evidence="4">Prohead serine protease domain-containing protein</fullName>
    </recommendedName>
</protein>
<proteinExistence type="predicted"/>
<dbReference type="RefSeq" id="WP_155190902.1">
    <property type="nucleotide sequence ID" value="NZ_BAAAEA010000003.1"/>
</dbReference>
<dbReference type="Pfam" id="PF04586">
    <property type="entry name" value="Peptidase_S78"/>
    <property type="match status" value="1"/>
</dbReference>
<organism evidence="5 6">
    <name type="scientific">Roseibium denhamense</name>
    <dbReference type="NCBI Taxonomy" id="76305"/>
    <lineage>
        <taxon>Bacteria</taxon>
        <taxon>Pseudomonadati</taxon>
        <taxon>Pseudomonadota</taxon>
        <taxon>Alphaproteobacteria</taxon>
        <taxon>Hyphomicrobiales</taxon>
        <taxon>Stappiaceae</taxon>
        <taxon>Roseibium</taxon>
    </lineage>
</organism>
<dbReference type="Proteomes" id="UP001157914">
    <property type="component" value="Unassembled WGS sequence"/>
</dbReference>
<dbReference type="InterPro" id="IPR054613">
    <property type="entry name" value="Peptidase_S78_dom"/>
</dbReference>
<sequence length="144" mass="16035">MTAPAERPVRFAGYASLFETLDGAGDRIMAGAFRKSLRQRGVSRTAMLWQHDPERPIGRWTRLIETEDGLWAEGELTTGVGLAAEAARLLAGGAMNGLSIGFKARMAQRSANRRERLLSEIDLWEISLVTFPQMEEARVRFLSN</sequence>
<evidence type="ECO:0000313" key="5">
    <source>
        <dbReference type="EMBL" id="SMP36922.1"/>
    </source>
</evidence>
<comment type="caution">
    <text evidence="5">The sequence shown here is derived from an EMBL/GenBank/DDBJ whole genome shotgun (WGS) entry which is preliminary data.</text>
</comment>
<keyword evidence="3" id="KW-0378">Hydrolase</keyword>
<feature type="domain" description="Prohead serine protease" evidence="4">
    <location>
        <begin position="10"/>
        <end position="140"/>
    </location>
</feature>
<evidence type="ECO:0000313" key="6">
    <source>
        <dbReference type="Proteomes" id="UP001157914"/>
    </source>
</evidence>
<dbReference type="EMBL" id="FXTT01000008">
    <property type="protein sequence ID" value="SMP36922.1"/>
    <property type="molecule type" value="Genomic_DNA"/>
</dbReference>
<accession>A0ABY1PMZ3</accession>
<reference evidence="5 6" key="1">
    <citation type="submission" date="2017-05" db="EMBL/GenBank/DDBJ databases">
        <authorList>
            <person name="Varghese N."/>
            <person name="Submissions S."/>
        </authorList>
    </citation>
    <scope>NUCLEOTIDE SEQUENCE [LARGE SCALE GENOMIC DNA]</scope>
    <source>
        <strain evidence="5 6">DSM 15949</strain>
    </source>
</reference>
<keyword evidence="2" id="KW-0645">Protease</keyword>
<evidence type="ECO:0000256" key="3">
    <source>
        <dbReference type="ARBA" id="ARBA00022801"/>
    </source>
</evidence>
<dbReference type="NCBIfam" id="TIGR01543">
    <property type="entry name" value="proheadase_HK97"/>
    <property type="match status" value="1"/>
</dbReference>
<dbReference type="InterPro" id="IPR006433">
    <property type="entry name" value="Prohead_protease"/>
</dbReference>
<keyword evidence="1" id="KW-1188">Viral release from host cell</keyword>
<dbReference type="SUPFAM" id="SSF50789">
    <property type="entry name" value="Herpes virus serine proteinase, assemblin"/>
    <property type="match status" value="1"/>
</dbReference>
<name>A0ABY1PMZ3_9HYPH</name>
<evidence type="ECO:0000256" key="2">
    <source>
        <dbReference type="ARBA" id="ARBA00022670"/>
    </source>
</evidence>
<evidence type="ECO:0000259" key="4">
    <source>
        <dbReference type="Pfam" id="PF04586"/>
    </source>
</evidence>
<gene>
    <name evidence="5" type="ORF">SAMN06265374_4374</name>
</gene>